<dbReference type="InterPro" id="IPR004710">
    <property type="entry name" value="Bilac:Na_transpt"/>
</dbReference>
<feature type="transmembrane region" description="Helical" evidence="5">
    <location>
        <begin position="27"/>
        <end position="46"/>
    </location>
</feature>
<dbReference type="PANTHER" id="PTHR10361">
    <property type="entry name" value="SODIUM-BILE ACID COTRANSPORTER"/>
    <property type="match status" value="1"/>
</dbReference>
<dbReference type="AlphaFoldDB" id="A0A0S2IXH0"/>
<feature type="transmembrane region" description="Helical" evidence="5">
    <location>
        <begin position="52"/>
        <end position="74"/>
    </location>
</feature>
<dbReference type="Pfam" id="PF01758">
    <property type="entry name" value="SBF"/>
    <property type="match status" value="1"/>
</dbReference>
<protein>
    <submittedName>
        <fullName evidence="6">Transporter</fullName>
    </submittedName>
</protein>
<evidence type="ECO:0000313" key="7">
    <source>
        <dbReference type="Proteomes" id="UP000058857"/>
    </source>
</evidence>
<evidence type="ECO:0000256" key="3">
    <source>
        <dbReference type="ARBA" id="ARBA00022989"/>
    </source>
</evidence>
<keyword evidence="3 5" id="KW-1133">Transmembrane helix</keyword>
<evidence type="ECO:0000256" key="4">
    <source>
        <dbReference type="ARBA" id="ARBA00023136"/>
    </source>
</evidence>
<keyword evidence="4 5" id="KW-0472">Membrane</keyword>
<sequence length="329" mass="35758">MAVENLVFRKSCNQNLVGNKLQKIGEIGTLLFPVWVLTGSILSFFFPEWFIWFTGIWITYGLGFTMLGMGITLLPQDFRNVFQTPIPIVLGVALQYTVMPLSGWGIGIIFGLSTPLAAGLIVVSCCPGGVASNVISYLAKGDIALSVSMTASSTILSVFMTPLLTLLLIGKGVEVSVSRLFLDTFQVVILPTVFGILLNFYFPKISKKIQTISPFVAVLLITMIVASILGAGRDKILQSMGTLIAAVISLHVSGFLFGYFLSWLFIRKQKISRTISIEVGMQNSGLGVVLSRNNFQDPLVAIPAAISSLVHSLIGSLLAAFWRKRMPQE</sequence>
<dbReference type="InterPro" id="IPR038770">
    <property type="entry name" value="Na+/solute_symporter_sf"/>
</dbReference>
<dbReference type="InterPro" id="IPR002657">
    <property type="entry name" value="BilAc:Na_symport/Acr3"/>
</dbReference>
<accession>A0A0S2IXH0</accession>
<feature type="transmembrane region" description="Helical" evidence="5">
    <location>
        <begin position="181"/>
        <end position="202"/>
    </location>
</feature>
<dbReference type="Proteomes" id="UP000058857">
    <property type="component" value="Chromosome 2"/>
</dbReference>
<evidence type="ECO:0000256" key="1">
    <source>
        <dbReference type="ARBA" id="ARBA00004141"/>
    </source>
</evidence>
<gene>
    <name evidence="6" type="ORF">LBBP_04203</name>
</gene>
<dbReference type="Gene3D" id="1.20.1530.20">
    <property type="match status" value="1"/>
</dbReference>
<evidence type="ECO:0000313" key="6">
    <source>
        <dbReference type="EMBL" id="ALO28329.1"/>
    </source>
</evidence>
<dbReference type="EMBL" id="CP012030">
    <property type="protein sequence ID" value="ALO28329.1"/>
    <property type="molecule type" value="Genomic_DNA"/>
</dbReference>
<dbReference type="GO" id="GO:0016020">
    <property type="term" value="C:membrane"/>
    <property type="evidence" value="ECO:0007669"/>
    <property type="project" value="UniProtKB-SubCell"/>
</dbReference>
<evidence type="ECO:0000256" key="2">
    <source>
        <dbReference type="ARBA" id="ARBA00022692"/>
    </source>
</evidence>
<feature type="transmembrane region" description="Helical" evidence="5">
    <location>
        <begin position="243"/>
        <end position="266"/>
    </location>
</feature>
<organism evidence="6">
    <name type="scientific">Leptospira borgpetersenii serovar Ballum</name>
    <dbReference type="NCBI Taxonomy" id="280505"/>
    <lineage>
        <taxon>Bacteria</taxon>
        <taxon>Pseudomonadati</taxon>
        <taxon>Spirochaetota</taxon>
        <taxon>Spirochaetia</taxon>
        <taxon>Leptospirales</taxon>
        <taxon>Leptospiraceae</taxon>
        <taxon>Leptospira</taxon>
    </lineage>
</organism>
<feature type="transmembrane region" description="Helical" evidence="5">
    <location>
        <begin position="299"/>
        <end position="322"/>
    </location>
</feature>
<dbReference type="PATRIC" id="fig|280505.15.peg.4091"/>
<feature type="transmembrane region" description="Helical" evidence="5">
    <location>
        <begin position="214"/>
        <end position="231"/>
    </location>
</feature>
<feature type="transmembrane region" description="Helical" evidence="5">
    <location>
        <begin position="151"/>
        <end position="169"/>
    </location>
</feature>
<name>A0A0S2IXH0_LEPBO</name>
<dbReference type="PANTHER" id="PTHR10361:SF28">
    <property type="entry name" value="P3 PROTEIN-RELATED"/>
    <property type="match status" value="1"/>
</dbReference>
<comment type="subcellular location">
    <subcellularLocation>
        <location evidence="1">Membrane</location>
        <topology evidence="1">Multi-pass membrane protein</topology>
    </subcellularLocation>
</comment>
<keyword evidence="2 5" id="KW-0812">Transmembrane</keyword>
<proteinExistence type="predicted"/>
<evidence type="ECO:0000256" key="5">
    <source>
        <dbReference type="SAM" id="Phobius"/>
    </source>
</evidence>
<feature type="transmembrane region" description="Helical" evidence="5">
    <location>
        <begin position="116"/>
        <end position="139"/>
    </location>
</feature>
<reference evidence="6 7" key="1">
    <citation type="journal article" date="2015" name="PLoS Negl. Trop. Dis.">
        <title>Distribution of Plasmids in Distinct Leptospira Pathogenic Species.</title>
        <authorList>
            <person name="Wang Y."/>
            <person name="Zhuang X."/>
            <person name="Zhong Y."/>
            <person name="Zhang C."/>
            <person name="Zhang Y."/>
            <person name="Zeng L."/>
            <person name="Zhu Y."/>
            <person name="He P."/>
            <person name="Dong K."/>
            <person name="Pal U."/>
            <person name="Guo X."/>
            <person name="Qin J."/>
        </authorList>
    </citation>
    <scope>NUCLEOTIDE SEQUENCE [LARGE SCALE GENOMIC DNA]</scope>
    <source>
        <strain evidence="6 7">56604</strain>
    </source>
</reference>
<feature type="transmembrane region" description="Helical" evidence="5">
    <location>
        <begin position="86"/>
        <end position="110"/>
    </location>
</feature>